<accession>A0ABQ9B3E5</accession>
<protein>
    <submittedName>
        <fullName evidence="1">Uncharacterized protein</fullName>
    </submittedName>
</protein>
<name>A0ABQ9B3E5_9ROSI</name>
<gene>
    <name evidence="1" type="ORF">OIU77_002029</name>
</gene>
<dbReference type="Proteomes" id="UP001141253">
    <property type="component" value="Chromosome 17"/>
</dbReference>
<keyword evidence="2" id="KW-1185">Reference proteome</keyword>
<organism evidence="1 2">
    <name type="scientific">Salix suchowensis</name>
    <dbReference type="NCBI Taxonomy" id="1278906"/>
    <lineage>
        <taxon>Eukaryota</taxon>
        <taxon>Viridiplantae</taxon>
        <taxon>Streptophyta</taxon>
        <taxon>Embryophyta</taxon>
        <taxon>Tracheophyta</taxon>
        <taxon>Spermatophyta</taxon>
        <taxon>Magnoliopsida</taxon>
        <taxon>eudicotyledons</taxon>
        <taxon>Gunneridae</taxon>
        <taxon>Pentapetalae</taxon>
        <taxon>rosids</taxon>
        <taxon>fabids</taxon>
        <taxon>Malpighiales</taxon>
        <taxon>Salicaceae</taxon>
        <taxon>Saliceae</taxon>
        <taxon>Salix</taxon>
    </lineage>
</organism>
<proteinExistence type="predicted"/>
<comment type="caution">
    <text evidence="1">The sequence shown here is derived from an EMBL/GenBank/DDBJ whole genome shotgun (WGS) entry which is preliminary data.</text>
</comment>
<reference evidence="1" key="2">
    <citation type="journal article" date="2023" name="Int. J. Mol. Sci.">
        <title>De Novo Assembly and Annotation of 11 Diverse Shrub Willow (Salix) Genomes Reveals Novel Gene Organization in Sex-Linked Regions.</title>
        <authorList>
            <person name="Hyden B."/>
            <person name="Feng K."/>
            <person name="Yates T.B."/>
            <person name="Jawdy S."/>
            <person name="Cereghino C."/>
            <person name="Smart L.B."/>
            <person name="Muchero W."/>
        </authorList>
    </citation>
    <scope>NUCLEOTIDE SEQUENCE</scope>
    <source>
        <tissue evidence="1">Shoot tip</tissue>
    </source>
</reference>
<reference evidence="1" key="1">
    <citation type="submission" date="2022-10" db="EMBL/GenBank/DDBJ databases">
        <authorList>
            <person name="Hyden B.L."/>
            <person name="Feng K."/>
            <person name="Yates T."/>
            <person name="Jawdy S."/>
            <person name="Smart L.B."/>
            <person name="Muchero W."/>
        </authorList>
    </citation>
    <scope>NUCLEOTIDE SEQUENCE</scope>
    <source>
        <tissue evidence="1">Shoot tip</tissue>
    </source>
</reference>
<sequence length="80" mass="8730">MLFYFCINLEVTALKFDEDGGFTIAVGSSGGKGIDGLGMVMNIEDMGQDLMYSMAEDEISGRAESRKCAQERSLNFSTKT</sequence>
<evidence type="ECO:0000313" key="2">
    <source>
        <dbReference type="Proteomes" id="UP001141253"/>
    </source>
</evidence>
<dbReference type="EMBL" id="JAPFFI010000013">
    <property type="protein sequence ID" value="KAJ6371631.1"/>
    <property type="molecule type" value="Genomic_DNA"/>
</dbReference>
<evidence type="ECO:0000313" key="1">
    <source>
        <dbReference type="EMBL" id="KAJ6371631.1"/>
    </source>
</evidence>